<gene>
    <name evidence="2" type="ORF">NP493_249g12027</name>
</gene>
<dbReference type="InterPro" id="IPR056601">
    <property type="entry name" value="Galaxin_dom"/>
</dbReference>
<proteinExistence type="predicted"/>
<reference evidence="2" key="1">
    <citation type="journal article" date="2023" name="Mol. Biol. Evol.">
        <title>Third-Generation Sequencing Reveals the Adaptive Role of the Epigenome in Three Deep-Sea Polychaetes.</title>
        <authorList>
            <person name="Perez M."/>
            <person name="Aroh O."/>
            <person name="Sun Y."/>
            <person name="Lan Y."/>
            <person name="Juniper S.K."/>
            <person name="Young C.R."/>
            <person name="Angers B."/>
            <person name="Qian P.Y."/>
        </authorList>
    </citation>
    <scope>NUCLEOTIDE SEQUENCE</scope>
    <source>
        <strain evidence="2">R07B-5</strain>
    </source>
</reference>
<evidence type="ECO:0000259" key="1">
    <source>
        <dbReference type="Pfam" id="PF24748"/>
    </source>
</evidence>
<feature type="domain" description="Galaxin-like repeats" evidence="1">
    <location>
        <begin position="42"/>
        <end position="140"/>
    </location>
</feature>
<dbReference type="PANTHER" id="PTHR34490:SF1">
    <property type="entry name" value="GALAXIN-LIKE"/>
    <property type="match status" value="1"/>
</dbReference>
<evidence type="ECO:0000313" key="2">
    <source>
        <dbReference type="EMBL" id="KAK2184930.1"/>
    </source>
</evidence>
<dbReference type="AlphaFoldDB" id="A0AAD9NYU0"/>
<keyword evidence="3" id="KW-1185">Reference proteome</keyword>
<evidence type="ECO:0000313" key="3">
    <source>
        <dbReference type="Proteomes" id="UP001209878"/>
    </source>
</evidence>
<dbReference type="PANTHER" id="PTHR34490">
    <property type="entry name" value="PROTEIN CBG12054-RELATED"/>
    <property type="match status" value="1"/>
</dbReference>
<dbReference type="EMBL" id="JAODUO010000249">
    <property type="protein sequence ID" value="KAK2184930.1"/>
    <property type="molecule type" value="Genomic_DNA"/>
</dbReference>
<protein>
    <recommendedName>
        <fullName evidence="1">Galaxin-like repeats domain-containing protein</fullName>
    </recommendedName>
</protein>
<dbReference type="InterPro" id="IPR055284">
    <property type="entry name" value="Galaxin-like"/>
</dbReference>
<dbReference type="Proteomes" id="UP001209878">
    <property type="component" value="Unassembled WGS sequence"/>
</dbReference>
<organism evidence="2 3">
    <name type="scientific">Ridgeia piscesae</name>
    <name type="common">Tubeworm</name>
    <dbReference type="NCBI Taxonomy" id="27915"/>
    <lineage>
        <taxon>Eukaryota</taxon>
        <taxon>Metazoa</taxon>
        <taxon>Spiralia</taxon>
        <taxon>Lophotrochozoa</taxon>
        <taxon>Annelida</taxon>
        <taxon>Polychaeta</taxon>
        <taxon>Sedentaria</taxon>
        <taxon>Canalipalpata</taxon>
        <taxon>Sabellida</taxon>
        <taxon>Siboglinidae</taxon>
        <taxon>Ridgeia</taxon>
    </lineage>
</organism>
<accession>A0AAD9NYU0</accession>
<name>A0AAD9NYU0_RIDPI</name>
<sequence length="194" mass="21644">MHKYRKKQHGLGNMYKLGSTGVVVLVLVAVRCSDAFFFDDDCGGEPYDKETEICCDDVKYEKGPHDKCCGGTIIDTRVSACSLGFVFHNRRKGCDNVYYKREELVCCSKKLYPNNGYLECCSGELMDNRASVCVWGFVANTRKGCDGKYFDEDTEFCCAGLVHPKDSTHTCCGGKTVYDPTKFTCEVAGYVLPK</sequence>
<dbReference type="Pfam" id="PF24748">
    <property type="entry name" value="Galaxin_repeat"/>
    <property type="match status" value="1"/>
</dbReference>
<comment type="caution">
    <text evidence="2">The sequence shown here is derived from an EMBL/GenBank/DDBJ whole genome shotgun (WGS) entry which is preliminary data.</text>
</comment>